<accession>W7DHV8</accession>
<evidence type="ECO:0000256" key="3">
    <source>
        <dbReference type="SAM" id="MobiDB-lite"/>
    </source>
</evidence>
<feature type="non-terminal residue" evidence="5">
    <location>
        <position position="92"/>
    </location>
</feature>
<evidence type="ECO:0000256" key="1">
    <source>
        <dbReference type="ARBA" id="ARBA00023015"/>
    </source>
</evidence>
<dbReference type="SMART" id="SM00420">
    <property type="entry name" value="HTH_DEOR"/>
    <property type="match status" value="1"/>
</dbReference>
<gene>
    <name evidence="5" type="ORF">MCOL2_03381</name>
</gene>
<evidence type="ECO:0000256" key="2">
    <source>
        <dbReference type="ARBA" id="ARBA00023163"/>
    </source>
</evidence>
<dbReference type="GO" id="GO:0003700">
    <property type="term" value="F:DNA-binding transcription factor activity"/>
    <property type="evidence" value="ECO:0007669"/>
    <property type="project" value="InterPro"/>
</dbReference>
<proteinExistence type="predicted"/>
<name>W7DHV8_9LIST</name>
<dbReference type="InterPro" id="IPR036388">
    <property type="entry name" value="WH-like_DNA-bd_sf"/>
</dbReference>
<organism evidence="5 6">
    <name type="scientific">Listeria fleischmannii FSL S10-1203</name>
    <dbReference type="NCBI Taxonomy" id="1265822"/>
    <lineage>
        <taxon>Bacteria</taxon>
        <taxon>Bacillati</taxon>
        <taxon>Bacillota</taxon>
        <taxon>Bacilli</taxon>
        <taxon>Bacillales</taxon>
        <taxon>Listeriaceae</taxon>
        <taxon>Listeria</taxon>
    </lineage>
</organism>
<evidence type="ECO:0000259" key="4">
    <source>
        <dbReference type="PROSITE" id="PS51000"/>
    </source>
</evidence>
<feature type="compositionally biased region" description="Basic residues" evidence="3">
    <location>
        <begin position="76"/>
        <end position="92"/>
    </location>
</feature>
<dbReference type="AlphaFoldDB" id="W7DHV8"/>
<dbReference type="InterPro" id="IPR050313">
    <property type="entry name" value="Carb_Metab_HTH_regulators"/>
</dbReference>
<dbReference type="PANTHER" id="PTHR30363:SF44">
    <property type="entry name" value="AGA OPERON TRANSCRIPTIONAL REPRESSOR-RELATED"/>
    <property type="match status" value="1"/>
</dbReference>
<evidence type="ECO:0000313" key="5">
    <source>
        <dbReference type="EMBL" id="EUJ62836.1"/>
    </source>
</evidence>
<dbReference type="InterPro" id="IPR036390">
    <property type="entry name" value="WH_DNA-bd_sf"/>
</dbReference>
<dbReference type="Gene3D" id="1.10.10.10">
    <property type="entry name" value="Winged helix-like DNA-binding domain superfamily/Winged helix DNA-binding domain"/>
    <property type="match status" value="1"/>
</dbReference>
<feature type="region of interest" description="Disordered" evidence="3">
    <location>
        <begin position="71"/>
        <end position="92"/>
    </location>
</feature>
<dbReference type="PANTHER" id="PTHR30363">
    <property type="entry name" value="HTH-TYPE TRANSCRIPTIONAL REGULATOR SRLR-RELATED"/>
    <property type="match status" value="1"/>
</dbReference>
<keyword evidence="1" id="KW-0805">Transcription regulation</keyword>
<feature type="domain" description="HTH deoR-type" evidence="4">
    <location>
        <begin position="8"/>
        <end position="63"/>
    </location>
</feature>
<dbReference type="Proteomes" id="UP000019241">
    <property type="component" value="Unassembled WGS sequence"/>
</dbReference>
<dbReference type="PROSITE" id="PS51000">
    <property type="entry name" value="HTH_DEOR_2"/>
    <property type="match status" value="1"/>
</dbReference>
<comment type="caution">
    <text evidence="5">The sequence shown here is derived from an EMBL/GenBank/DDBJ whole genome shotgun (WGS) entry which is preliminary data.</text>
</comment>
<evidence type="ECO:0000313" key="6">
    <source>
        <dbReference type="Proteomes" id="UP000019241"/>
    </source>
</evidence>
<dbReference type="PRINTS" id="PR00037">
    <property type="entry name" value="HTHLACR"/>
</dbReference>
<sequence>MKGETMLSIERKRAIVQYVRSRKIATVNELAKHFEVHEATIRRDLTALEKDKKLKRTHGGVMIEEKVVSEPELEKKKRSPLMKKRKKLTTYA</sequence>
<dbReference type="InterPro" id="IPR001034">
    <property type="entry name" value="DeoR_HTH"/>
</dbReference>
<reference evidence="5 6" key="1">
    <citation type="submission" date="2012-12" db="EMBL/GenBank/DDBJ databases">
        <title>Novel taxa of Listeriaceae from agricultural environments in the United States.</title>
        <authorList>
            <person name="den Bakker H.C."/>
            <person name="Allred A."/>
            <person name="Warchocki S."/>
            <person name="Wright E.M."/>
            <person name="Burrell A."/>
            <person name="Nightingale K.K."/>
            <person name="Kephart D."/>
            <person name="Wiedmann M."/>
        </authorList>
    </citation>
    <scope>NUCLEOTIDE SEQUENCE [LARGE SCALE GENOMIC DNA]</scope>
    <source>
        <strain evidence="5 6">FSL S10-1203</strain>
    </source>
</reference>
<protein>
    <submittedName>
        <fullName evidence="5">Putative HTH-type transcriptional regulator YulB</fullName>
    </submittedName>
</protein>
<dbReference type="EMBL" id="AODM01000011">
    <property type="protein sequence ID" value="EUJ62836.1"/>
    <property type="molecule type" value="Genomic_DNA"/>
</dbReference>
<dbReference type="SUPFAM" id="SSF46785">
    <property type="entry name" value="Winged helix' DNA-binding domain"/>
    <property type="match status" value="1"/>
</dbReference>
<dbReference type="Pfam" id="PF08220">
    <property type="entry name" value="HTH_DeoR"/>
    <property type="match status" value="1"/>
</dbReference>
<keyword evidence="2" id="KW-0804">Transcription</keyword>